<dbReference type="PRINTS" id="PR00326">
    <property type="entry name" value="GTP1OBG"/>
</dbReference>
<dbReference type="Gene3D" id="3.40.50.11060">
    <property type="entry name" value="GTPase HflX, N-terminal domain"/>
    <property type="match status" value="1"/>
</dbReference>
<keyword evidence="2 5" id="KW-0547">Nucleotide-binding</keyword>
<dbReference type="InterPro" id="IPR027417">
    <property type="entry name" value="P-loop_NTPase"/>
</dbReference>
<keyword evidence="1" id="KW-0479">Metal-binding</keyword>
<name>A0ABS4J5V2_9BACL</name>
<dbReference type="Proteomes" id="UP001519287">
    <property type="component" value="Unassembled WGS sequence"/>
</dbReference>
<evidence type="ECO:0000313" key="7">
    <source>
        <dbReference type="EMBL" id="MBP1995202.1"/>
    </source>
</evidence>
<organism evidence="7 8">
    <name type="scientific">Paenibacillus eucommiae</name>
    <dbReference type="NCBI Taxonomy" id="1355755"/>
    <lineage>
        <taxon>Bacteria</taxon>
        <taxon>Bacillati</taxon>
        <taxon>Bacillota</taxon>
        <taxon>Bacilli</taxon>
        <taxon>Bacillales</taxon>
        <taxon>Paenibacillaceae</taxon>
        <taxon>Paenibacillus</taxon>
    </lineage>
</organism>
<dbReference type="Pfam" id="PF01926">
    <property type="entry name" value="MMR_HSR1"/>
    <property type="match status" value="1"/>
</dbReference>
<dbReference type="SUPFAM" id="SSF52540">
    <property type="entry name" value="P-loop containing nucleoside triphosphate hydrolases"/>
    <property type="match status" value="1"/>
</dbReference>
<evidence type="ECO:0000256" key="4">
    <source>
        <dbReference type="ARBA" id="ARBA00023134"/>
    </source>
</evidence>
<comment type="similarity">
    <text evidence="5">Belongs to the TRAFAC class OBG-HflX-like GTPase superfamily. HflX GTPase family.</text>
</comment>
<keyword evidence="4 5" id="KW-0342">GTP-binding</keyword>
<dbReference type="Pfam" id="PF13167">
    <property type="entry name" value="GTP-bdg_N"/>
    <property type="match status" value="1"/>
</dbReference>
<keyword evidence="5" id="KW-0963">Cytoplasm</keyword>
<evidence type="ECO:0000256" key="3">
    <source>
        <dbReference type="ARBA" id="ARBA00022842"/>
    </source>
</evidence>
<dbReference type="Gene3D" id="6.10.250.2860">
    <property type="match status" value="1"/>
</dbReference>
<dbReference type="EMBL" id="JAGGLB010000032">
    <property type="protein sequence ID" value="MBP1995202.1"/>
    <property type="molecule type" value="Genomic_DNA"/>
</dbReference>
<dbReference type="NCBIfam" id="TIGR03156">
    <property type="entry name" value="GTP_HflX"/>
    <property type="match status" value="1"/>
</dbReference>
<accession>A0ABS4J5V2</accession>
<dbReference type="Gene3D" id="3.40.50.300">
    <property type="entry name" value="P-loop containing nucleotide triphosphate hydrolases"/>
    <property type="match status" value="1"/>
</dbReference>
<dbReference type="InterPro" id="IPR030394">
    <property type="entry name" value="G_HFLX_dom"/>
</dbReference>
<feature type="domain" description="Hflx-type G" evidence="6">
    <location>
        <begin position="208"/>
        <end position="372"/>
    </location>
</feature>
<dbReference type="InterPro" id="IPR016496">
    <property type="entry name" value="GTPase_HflX"/>
</dbReference>
<evidence type="ECO:0000259" key="6">
    <source>
        <dbReference type="PROSITE" id="PS51705"/>
    </source>
</evidence>
<sequence>MKPTSHTVTGELLDRAVLVSLITQKQKKNEDLAEQSLQELVQLAETAGVEVLETMTQNKESADSKWFIGKGKVEELRLRLEALDANTAIFDQELSGAQVRNLEASLDVKIIDRTQLILDIFAQRAKTREGIIQVELAQLSYLLPRLSGQGKNLSRLGGGIGTRGPGESKLETDRRHIRGRIDELKAQLHEVVKHRTLHRERRKKAGVYQVALVGYTNAGKSTLLKQLTDADVFIENQLFATLDPTSRSMELPSGKEIVITDTVGFIQNLPHDLVASFRATLEEANEADLILHVVDSSSEMREEQMRVVAQVLQELGAHKQEQLTVFNKIDLCSQQELELLSTEGAFLKISAYSEEDLGRLRDAIQDKLMGETKRFRIPAEKGDLISLVYRIGDVLDNEMDGEEMLFQVLVNKDDYEKSGYLLAAYDQDAALQEQSGEEGENQ</sequence>
<evidence type="ECO:0000313" key="8">
    <source>
        <dbReference type="Proteomes" id="UP001519287"/>
    </source>
</evidence>
<keyword evidence="8" id="KW-1185">Reference proteome</keyword>
<comment type="function">
    <text evidence="5">GTPase that associates with the 50S ribosomal subunit and may have a role during protein synthesis or ribosome biogenesis.</text>
</comment>
<dbReference type="CDD" id="cd01878">
    <property type="entry name" value="HflX"/>
    <property type="match status" value="1"/>
</dbReference>
<dbReference type="InterPro" id="IPR006073">
    <property type="entry name" value="GTP-bd"/>
</dbReference>
<dbReference type="InterPro" id="IPR025121">
    <property type="entry name" value="GTPase_HflX_N"/>
</dbReference>
<dbReference type="InterPro" id="IPR032305">
    <property type="entry name" value="GTP-bd_M"/>
</dbReference>
<dbReference type="Pfam" id="PF16360">
    <property type="entry name" value="GTP-bdg_M"/>
    <property type="match status" value="1"/>
</dbReference>
<evidence type="ECO:0000256" key="5">
    <source>
        <dbReference type="HAMAP-Rule" id="MF_00900"/>
    </source>
</evidence>
<keyword evidence="3" id="KW-0460">Magnesium</keyword>
<proteinExistence type="inferred from homology"/>
<dbReference type="RefSeq" id="WP_209977018.1">
    <property type="nucleotide sequence ID" value="NZ_JAGGLB010000032.1"/>
</dbReference>
<dbReference type="InterPro" id="IPR042108">
    <property type="entry name" value="GTPase_HflX_N_sf"/>
</dbReference>
<dbReference type="PIRSF" id="PIRSF006809">
    <property type="entry name" value="GTP-binding_hflX_prd"/>
    <property type="match status" value="1"/>
</dbReference>
<evidence type="ECO:0000256" key="2">
    <source>
        <dbReference type="ARBA" id="ARBA00022741"/>
    </source>
</evidence>
<comment type="subcellular location">
    <subcellularLocation>
        <location evidence="5">Cytoplasm</location>
    </subcellularLocation>
    <text evidence="5">May associate with membranes.</text>
</comment>
<dbReference type="PANTHER" id="PTHR10229">
    <property type="entry name" value="GTP-BINDING PROTEIN HFLX"/>
    <property type="match status" value="1"/>
</dbReference>
<evidence type="ECO:0000256" key="1">
    <source>
        <dbReference type="ARBA" id="ARBA00022723"/>
    </source>
</evidence>
<gene>
    <name evidence="5" type="primary">hflX</name>
    <name evidence="7" type="ORF">J2Z66_006844</name>
</gene>
<dbReference type="HAMAP" id="MF_00900">
    <property type="entry name" value="GTPase_HflX"/>
    <property type="match status" value="1"/>
</dbReference>
<comment type="subunit">
    <text evidence="5">Monomer. Associates with the 50S ribosomal subunit.</text>
</comment>
<comment type="caution">
    <text evidence="7">The sequence shown here is derived from an EMBL/GenBank/DDBJ whole genome shotgun (WGS) entry which is preliminary data.</text>
</comment>
<reference evidence="7 8" key="1">
    <citation type="submission" date="2021-03" db="EMBL/GenBank/DDBJ databases">
        <title>Genomic Encyclopedia of Type Strains, Phase IV (KMG-IV): sequencing the most valuable type-strain genomes for metagenomic binning, comparative biology and taxonomic classification.</title>
        <authorList>
            <person name="Goeker M."/>
        </authorList>
    </citation>
    <scope>NUCLEOTIDE SEQUENCE [LARGE SCALE GENOMIC DNA]</scope>
    <source>
        <strain evidence="7 8">DSM 26048</strain>
    </source>
</reference>
<dbReference type="PANTHER" id="PTHR10229:SF0">
    <property type="entry name" value="GTP-BINDING PROTEIN 6-RELATED"/>
    <property type="match status" value="1"/>
</dbReference>
<protein>
    <recommendedName>
        <fullName evidence="5">GTPase HflX</fullName>
    </recommendedName>
    <alternativeName>
        <fullName evidence="5">GTP-binding protein HflX</fullName>
    </alternativeName>
</protein>
<dbReference type="PROSITE" id="PS51705">
    <property type="entry name" value="G_HFLX"/>
    <property type="match status" value="1"/>
</dbReference>